<dbReference type="AlphaFoldDB" id="A0A0X8JP37"/>
<keyword evidence="6" id="KW-0645">Protease</keyword>
<keyword evidence="7" id="KW-1185">Reference proteome</keyword>
<keyword evidence="6" id="KW-0482">Metalloprotease</keyword>
<evidence type="ECO:0000313" key="6">
    <source>
        <dbReference type="EMBL" id="AMD92372.1"/>
    </source>
</evidence>
<evidence type="ECO:0000256" key="1">
    <source>
        <dbReference type="ARBA" id="ARBA00004167"/>
    </source>
</evidence>
<dbReference type="Pfam" id="PF04228">
    <property type="entry name" value="Zn_peptidase"/>
    <property type="match status" value="1"/>
</dbReference>
<dbReference type="PANTHER" id="PTHR30168:SF0">
    <property type="entry name" value="INNER MEMBRANE PROTEIN"/>
    <property type="match status" value="1"/>
</dbReference>
<name>A0A0X8JP37_9BACT</name>
<feature type="transmembrane region" description="Helical" evidence="5">
    <location>
        <begin position="21"/>
        <end position="40"/>
    </location>
</feature>
<evidence type="ECO:0000256" key="2">
    <source>
        <dbReference type="ARBA" id="ARBA00022692"/>
    </source>
</evidence>
<evidence type="ECO:0000256" key="4">
    <source>
        <dbReference type="ARBA" id="ARBA00023136"/>
    </source>
</evidence>
<dbReference type="InterPro" id="IPR007343">
    <property type="entry name" value="Uncharacterised_pept_Zn_put"/>
</dbReference>
<keyword evidence="2 5" id="KW-0812">Transmembrane</keyword>
<evidence type="ECO:0000256" key="5">
    <source>
        <dbReference type="SAM" id="Phobius"/>
    </source>
</evidence>
<dbReference type="Proteomes" id="UP000063964">
    <property type="component" value="Chromosome"/>
</dbReference>
<dbReference type="RefSeq" id="WP_066603677.1">
    <property type="nucleotide sequence ID" value="NZ_CP014230.1"/>
</dbReference>
<evidence type="ECO:0000256" key="3">
    <source>
        <dbReference type="ARBA" id="ARBA00022989"/>
    </source>
</evidence>
<dbReference type="GO" id="GO:0016020">
    <property type="term" value="C:membrane"/>
    <property type="evidence" value="ECO:0007669"/>
    <property type="project" value="UniProtKB-SubCell"/>
</dbReference>
<dbReference type="GO" id="GO:0008237">
    <property type="term" value="F:metallopeptidase activity"/>
    <property type="evidence" value="ECO:0007669"/>
    <property type="project" value="UniProtKB-KW"/>
</dbReference>
<proteinExistence type="predicted"/>
<dbReference type="PANTHER" id="PTHR30168">
    <property type="entry name" value="PUTATIVE MEMBRANE PROTEIN YPFJ"/>
    <property type="match status" value="1"/>
</dbReference>
<dbReference type="KEGG" id="doa:AXF15_04105"/>
<dbReference type="EMBL" id="CP014230">
    <property type="protein sequence ID" value="AMD92372.1"/>
    <property type="molecule type" value="Genomic_DNA"/>
</dbReference>
<accession>A0A0X8JP37</accession>
<keyword evidence="4 5" id="KW-0472">Membrane</keyword>
<comment type="subcellular location">
    <subcellularLocation>
        <location evidence="1">Membrane</location>
        <topology evidence="1">Single-pass membrane protein</topology>
    </subcellularLocation>
</comment>
<reference evidence="7" key="1">
    <citation type="submission" date="2016-02" db="EMBL/GenBank/DDBJ databases">
        <authorList>
            <person name="Holder M.E."/>
            <person name="Ajami N.J."/>
            <person name="Petrosino J.F."/>
        </authorList>
    </citation>
    <scope>NUCLEOTIDE SEQUENCE [LARGE SCALE GENOMIC DNA]</scope>
    <source>
        <strain evidence="7">DSM 12838</strain>
    </source>
</reference>
<dbReference type="OrthoDB" id="9774900at2"/>
<keyword evidence="6" id="KW-0378">Hydrolase</keyword>
<keyword evidence="3 5" id="KW-1133">Transmembrane helix</keyword>
<protein>
    <submittedName>
        <fullName evidence="6">Metalloprotease</fullName>
    </submittedName>
</protein>
<sequence length="274" mass="30856">MRWQGREESSRVEDRRGVRGKGVVGIGGLGIVVLIVYTLMGGNPADLLQVIEGAPQQQTTQPYQESPEEERLRKFSSVVLRETELVWADIFSRNGHRYQEPTLVIYSGQVQSGCGLASSGVGPFYCPRDQRIYVDLSFYRELQHRFKAPGDFAMAYVLAHEVGHHVQHQLGILEKVQALRSRMSQEEYNTYSVRLEHLAGVWACHVRNKGLLEQGDVEEAMAAASAVGDDAIQKQMRGHVQPETFTHGTSRQRMEWFMKGFRAGDLSQGDTFSQ</sequence>
<evidence type="ECO:0000313" key="7">
    <source>
        <dbReference type="Proteomes" id="UP000063964"/>
    </source>
</evidence>
<gene>
    <name evidence="6" type="ORF">AXF15_04105</name>
</gene>
<dbReference type="GO" id="GO:0006508">
    <property type="term" value="P:proteolysis"/>
    <property type="evidence" value="ECO:0007669"/>
    <property type="project" value="UniProtKB-KW"/>
</dbReference>
<organism evidence="6 7">
    <name type="scientific">Desulfomicrobium orale DSM 12838</name>
    <dbReference type="NCBI Taxonomy" id="888061"/>
    <lineage>
        <taxon>Bacteria</taxon>
        <taxon>Pseudomonadati</taxon>
        <taxon>Thermodesulfobacteriota</taxon>
        <taxon>Desulfovibrionia</taxon>
        <taxon>Desulfovibrionales</taxon>
        <taxon>Desulfomicrobiaceae</taxon>
        <taxon>Desulfomicrobium</taxon>
    </lineage>
</organism>